<gene>
    <name evidence="1" type="ORF">ARALYDRAFT_895289</name>
</gene>
<dbReference type="AlphaFoldDB" id="D7KRZ8"/>
<dbReference type="HOGENOM" id="CLU_2981746_0_0_1"/>
<evidence type="ECO:0000313" key="2">
    <source>
        <dbReference type="Proteomes" id="UP000008694"/>
    </source>
</evidence>
<sequence length="58" mass="6838">MARRRFVAVIIFTGQRSSYPRLKASSVFRQRLRFGKTNSLFKRLDWVMFGGRKMIPTA</sequence>
<evidence type="ECO:0000313" key="1">
    <source>
        <dbReference type="EMBL" id="EFH63789.1"/>
    </source>
</evidence>
<organism evidence="2">
    <name type="scientific">Arabidopsis lyrata subsp. lyrata</name>
    <name type="common">Lyre-leaved rock-cress</name>
    <dbReference type="NCBI Taxonomy" id="81972"/>
    <lineage>
        <taxon>Eukaryota</taxon>
        <taxon>Viridiplantae</taxon>
        <taxon>Streptophyta</taxon>
        <taxon>Embryophyta</taxon>
        <taxon>Tracheophyta</taxon>
        <taxon>Spermatophyta</taxon>
        <taxon>Magnoliopsida</taxon>
        <taxon>eudicotyledons</taxon>
        <taxon>Gunneridae</taxon>
        <taxon>Pentapetalae</taxon>
        <taxon>rosids</taxon>
        <taxon>malvids</taxon>
        <taxon>Brassicales</taxon>
        <taxon>Brassicaceae</taxon>
        <taxon>Camelineae</taxon>
        <taxon>Arabidopsis</taxon>
    </lineage>
</organism>
<proteinExistence type="predicted"/>
<dbReference type="EMBL" id="GL348714">
    <property type="protein sequence ID" value="EFH63789.1"/>
    <property type="molecule type" value="Genomic_DNA"/>
</dbReference>
<keyword evidence="2" id="KW-1185">Reference proteome</keyword>
<protein>
    <submittedName>
        <fullName evidence="1">Predicted protein</fullName>
    </submittedName>
</protein>
<dbReference type="Proteomes" id="UP000008694">
    <property type="component" value="Unassembled WGS sequence"/>
</dbReference>
<dbReference type="Gramene" id="scaffold_202363.1">
    <property type="protein sequence ID" value="scaffold_202363.1"/>
    <property type="gene ID" value="scaffold_202363.1"/>
</dbReference>
<reference evidence="2" key="1">
    <citation type="journal article" date="2011" name="Nat. Genet.">
        <title>The Arabidopsis lyrata genome sequence and the basis of rapid genome size change.</title>
        <authorList>
            <person name="Hu T.T."/>
            <person name="Pattyn P."/>
            <person name="Bakker E.G."/>
            <person name="Cao J."/>
            <person name="Cheng J.-F."/>
            <person name="Clark R.M."/>
            <person name="Fahlgren N."/>
            <person name="Fawcett J.A."/>
            <person name="Grimwood J."/>
            <person name="Gundlach H."/>
            <person name="Haberer G."/>
            <person name="Hollister J.D."/>
            <person name="Ossowski S."/>
            <person name="Ottilar R.P."/>
            <person name="Salamov A.A."/>
            <person name="Schneeberger K."/>
            <person name="Spannagl M."/>
            <person name="Wang X."/>
            <person name="Yang L."/>
            <person name="Nasrallah M.E."/>
            <person name="Bergelson J."/>
            <person name="Carrington J.C."/>
            <person name="Gaut B.S."/>
            <person name="Schmutz J."/>
            <person name="Mayer K.F.X."/>
            <person name="Van de Peer Y."/>
            <person name="Grigoriev I.V."/>
            <person name="Nordborg M."/>
            <person name="Weigel D."/>
            <person name="Guo Y.-L."/>
        </authorList>
    </citation>
    <scope>NUCLEOTIDE SEQUENCE [LARGE SCALE GENOMIC DNA]</scope>
    <source>
        <strain evidence="2">cv. MN47</strain>
    </source>
</reference>
<name>D7KRZ8_ARALL</name>
<accession>D7KRZ8</accession>